<organism evidence="1 2">
    <name type="scientific">Qipengyuania soli</name>
    <dbReference type="NCBI Taxonomy" id="2782568"/>
    <lineage>
        <taxon>Bacteria</taxon>
        <taxon>Pseudomonadati</taxon>
        <taxon>Pseudomonadota</taxon>
        <taxon>Alphaproteobacteria</taxon>
        <taxon>Sphingomonadales</taxon>
        <taxon>Erythrobacteraceae</taxon>
        <taxon>Qipengyuania</taxon>
    </lineage>
</organism>
<dbReference type="Proteomes" id="UP000594459">
    <property type="component" value="Chromosome"/>
</dbReference>
<dbReference type="AlphaFoldDB" id="A0A7S8IV09"/>
<sequence length="171" mass="18489">MRIVLTKGSTSDNVAIERDDGSRAGFDFPKKGPVPHDAFHFFVEHELGMAHGFWGLVASGMDPEAVGAMAAEAGHASAKRAQVPHDHIVELLQAERLVECFEAESWSGGSDDEGIMAMAEPGWAASHVPVPDGVRDRLGAIREGIRGFSEQWDLAKPGDSLSLEWMQPGER</sequence>
<evidence type="ECO:0000313" key="1">
    <source>
        <dbReference type="EMBL" id="QPC99257.1"/>
    </source>
</evidence>
<protein>
    <submittedName>
        <fullName evidence="1">Uncharacterized protein</fullName>
    </submittedName>
</protein>
<reference evidence="1 2" key="1">
    <citation type="submission" date="2020-11" db="EMBL/GenBank/DDBJ databases">
        <title>The genome sequence of Erythrobacter sp. 6D36.</title>
        <authorList>
            <person name="Liu Y."/>
        </authorList>
    </citation>
    <scope>NUCLEOTIDE SEQUENCE [LARGE SCALE GENOMIC DNA]</scope>
    <source>
        <strain evidence="1 2">6D36</strain>
    </source>
</reference>
<gene>
    <name evidence="1" type="ORF">IRL76_01345</name>
</gene>
<dbReference type="EMBL" id="CP064654">
    <property type="protein sequence ID" value="QPC99257.1"/>
    <property type="molecule type" value="Genomic_DNA"/>
</dbReference>
<evidence type="ECO:0000313" key="2">
    <source>
        <dbReference type="Proteomes" id="UP000594459"/>
    </source>
</evidence>
<proteinExistence type="predicted"/>
<dbReference type="KEGG" id="qso:IRL76_01345"/>
<keyword evidence="2" id="KW-1185">Reference proteome</keyword>
<name>A0A7S8IV09_9SPHN</name>
<accession>A0A7S8IV09</accession>